<accession>A0A371NNZ2</accession>
<dbReference type="RefSeq" id="WP_116243422.1">
    <property type="nucleotide sequence ID" value="NZ_QUAB01000048.1"/>
</dbReference>
<dbReference type="InterPro" id="IPR000524">
    <property type="entry name" value="Tscrpt_reg_HTH_GntR"/>
</dbReference>
<evidence type="ECO:0000256" key="2">
    <source>
        <dbReference type="ARBA" id="ARBA00023125"/>
    </source>
</evidence>
<evidence type="ECO:0000256" key="1">
    <source>
        <dbReference type="ARBA" id="ARBA00023015"/>
    </source>
</evidence>
<evidence type="ECO:0000313" key="5">
    <source>
        <dbReference type="EMBL" id="REJ03901.1"/>
    </source>
</evidence>
<comment type="caution">
    <text evidence="5">The sequence shown here is derived from an EMBL/GenBank/DDBJ whole genome shotgun (WGS) entry which is preliminary data.</text>
</comment>
<evidence type="ECO:0000256" key="3">
    <source>
        <dbReference type="ARBA" id="ARBA00023163"/>
    </source>
</evidence>
<dbReference type="GO" id="GO:0003700">
    <property type="term" value="F:DNA-binding transcription factor activity"/>
    <property type="evidence" value="ECO:0007669"/>
    <property type="project" value="InterPro"/>
</dbReference>
<dbReference type="OrthoDB" id="4164516at2"/>
<dbReference type="Gene3D" id="1.20.120.530">
    <property type="entry name" value="GntR ligand-binding domain-like"/>
    <property type="match status" value="1"/>
</dbReference>
<dbReference type="GO" id="GO:0003677">
    <property type="term" value="F:DNA binding"/>
    <property type="evidence" value="ECO:0007669"/>
    <property type="project" value="UniProtKB-KW"/>
</dbReference>
<name>A0A371NNZ2_9MICO</name>
<dbReference type="SUPFAM" id="SSF46785">
    <property type="entry name" value="Winged helix' DNA-binding domain"/>
    <property type="match status" value="1"/>
</dbReference>
<dbReference type="Gene3D" id="1.10.10.10">
    <property type="entry name" value="Winged helix-like DNA-binding domain superfamily/Winged helix DNA-binding domain"/>
    <property type="match status" value="1"/>
</dbReference>
<evidence type="ECO:0000313" key="6">
    <source>
        <dbReference type="Proteomes" id="UP000262172"/>
    </source>
</evidence>
<keyword evidence="2" id="KW-0238">DNA-binding</keyword>
<protein>
    <submittedName>
        <fullName evidence="5">FadR family transcriptional regulator</fullName>
    </submittedName>
</protein>
<feature type="domain" description="HTH gntR-type" evidence="4">
    <location>
        <begin position="4"/>
        <end position="71"/>
    </location>
</feature>
<dbReference type="Pfam" id="PF07729">
    <property type="entry name" value="FCD"/>
    <property type="match status" value="1"/>
</dbReference>
<keyword evidence="1" id="KW-0805">Transcription regulation</keyword>
<evidence type="ECO:0000259" key="4">
    <source>
        <dbReference type="PROSITE" id="PS50949"/>
    </source>
</evidence>
<dbReference type="SUPFAM" id="SSF48008">
    <property type="entry name" value="GntR ligand-binding domain-like"/>
    <property type="match status" value="1"/>
</dbReference>
<dbReference type="EMBL" id="QUAB01000048">
    <property type="protein sequence ID" value="REJ03901.1"/>
    <property type="molecule type" value="Genomic_DNA"/>
</dbReference>
<dbReference type="Proteomes" id="UP000262172">
    <property type="component" value="Unassembled WGS sequence"/>
</dbReference>
<sequence length="234" mass="25227">MRQTRLHDEIVERWGSEIGSGRRPADSRIVMEDAIEEFGASRSAIREAVRVLESVGMVQSRQRVGITVTPVEQWSPYDSRVLRWRLEGPDRVALLRSLSELRSAVEPLAARLAAERATPEQCGALTAALVGMASTARAASDDEYLAHDVDFHSVLLEASGNVMLTGLRTIVTSVLEGRTHHAMMPTTANAEALRLHGEVVAAVQAGDGDLAERSMRAIVTESTAAISAMAEAAS</sequence>
<gene>
    <name evidence="5" type="ORF">DY023_16395</name>
</gene>
<dbReference type="InterPro" id="IPR008920">
    <property type="entry name" value="TF_FadR/GntR_C"/>
</dbReference>
<dbReference type="PANTHER" id="PTHR43537:SF44">
    <property type="entry name" value="GNTR FAMILY REGULATORY PROTEIN"/>
    <property type="match status" value="1"/>
</dbReference>
<dbReference type="PROSITE" id="PS50949">
    <property type="entry name" value="HTH_GNTR"/>
    <property type="match status" value="1"/>
</dbReference>
<keyword evidence="3" id="KW-0804">Transcription</keyword>
<proteinExistence type="predicted"/>
<reference evidence="5 6" key="1">
    <citation type="submission" date="2018-08" db="EMBL/GenBank/DDBJ databases">
        <title>Isolation, diversity and antifungal activity of Actinobacteria from cow dung.</title>
        <authorList>
            <person name="Ling L."/>
        </authorList>
    </citation>
    <scope>NUCLEOTIDE SEQUENCE [LARGE SCALE GENOMIC DNA]</scope>
    <source>
        <strain evidence="5 6">NEAU-LLE</strain>
    </source>
</reference>
<dbReference type="PANTHER" id="PTHR43537">
    <property type="entry name" value="TRANSCRIPTIONAL REGULATOR, GNTR FAMILY"/>
    <property type="match status" value="1"/>
</dbReference>
<organism evidence="5 6">
    <name type="scientific">Microbacterium bovistercoris</name>
    <dbReference type="NCBI Taxonomy" id="2293570"/>
    <lineage>
        <taxon>Bacteria</taxon>
        <taxon>Bacillati</taxon>
        <taxon>Actinomycetota</taxon>
        <taxon>Actinomycetes</taxon>
        <taxon>Micrococcales</taxon>
        <taxon>Microbacteriaceae</taxon>
        <taxon>Microbacterium</taxon>
    </lineage>
</organism>
<dbReference type="AlphaFoldDB" id="A0A371NNZ2"/>
<dbReference type="Pfam" id="PF00392">
    <property type="entry name" value="GntR"/>
    <property type="match status" value="1"/>
</dbReference>
<dbReference type="SMART" id="SM00895">
    <property type="entry name" value="FCD"/>
    <property type="match status" value="1"/>
</dbReference>
<dbReference type="InterPro" id="IPR036390">
    <property type="entry name" value="WH_DNA-bd_sf"/>
</dbReference>
<dbReference type="InterPro" id="IPR036388">
    <property type="entry name" value="WH-like_DNA-bd_sf"/>
</dbReference>
<dbReference type="InterPro" id="IPR011711">
    <property type="entry name" value="GntR_C"/>
</dbReference>
<keyword evidence="6" id="KW-1185">Reference proteome</keyword>